<comment type="caution">
    <text evidence="2">The sequence shown here is derived from an EMBL/GenBank/DDBJ whole genome shotgun (WGS) entry which is preliminary data.</text>
</comment>
<keyword evidence="3" id="KW-1185">Reference proteome</keyword>
<dbReference type="Proteomes" id="UP001204142">
    <property type="component" value="Unassembled WGS sequence"/>
</dbReference>
<protein>
    <submittedName>
        <fullName evidence="2">Toxin co-regulated pilus biosynthesis Q family protein</fullName>
    </submittedName>
</protein>
<feature type="domain" description="Toxin co-regulated pilus biosynthesis protein Q C-terminal" evidence="1">
    <location>
        <begin position="26"/>
        <end position="107"/>
    </location>
</feature>
<evidence type="ECO:0000313" key="2">
    <source>
        <dbReference type="EMBL" id="MCQ8895033.1"/>
    </source>
</evidence>
<name>A0ABT1WBZ4_9BURK</name>
<accession>A0ABT1WBZ4</accession>
<dbReference type="InterPro" id="IPR018927">
    <property type="entry name" value="Pilus_synth_Q_C"/>
</dbReference>
<dbReference type="EMBL" id="JANIGO010000001">
    <property type="protein sequence ID" value="MCQ8895033.1"/>
    <property type="molecule type" value="Genomic_DNA"/>
</dbReference>
<sequence>MALACFVTAPARATAGGSDAPPVASRWELRLDDLRLDRALARWAKQAGYSFRWDADRYLLIGAPSVFEGNFTEAIAQVLDTPGIANSEYPLEACIYANNPPLLRITRLGDQTRECP</sequence>
<dbReference type="RefSeq" id="WP_256762693.1">
    <property type="nucleotide sequence ID" value="NZ_JANIGO010000001.1"/>
</dbReference>
<gene>
    <name evidence="2" type="ORF">NQT62_01110</name>
</gene>
<dbReference type="Gene3D" id="3.55.50.70">
    <property type="match status" value="1"/>
</dbReference>
<dbReference type="Pfam" id="PF10671">
    <property type="entry name" value="TcpQ"/>
    <property type="match status" value="1"/>
</dbReference>
<proteinExistence type="predicted"/>
<organism evidence="2 3">
    <name type="scientific">Limnobacter humi</name>
    <dbReference type="NCBI Taxonomy" id="1778671"/>
    <lineage>
        <taxon>Bacteria</taxon>
        <taxon>Pseudomonadati</taxon>
        <taxon>Pseudomonadota</taxon>
        <taxon>Betaproteobacteria</taxon>
        <taxon>Burkholderiales</taxon>
        <taxon>Burkholderiaceae</taxon>
        <taxon>Limnobacter</taxon>
    </lineage>
</organism>
<evidence type="ECO:0000259" key="1">
    <source>
        <dbReference type="Pfam" id="PF10671"/>
    </source>
</evidence>
<reference evidence="2 3" key="1">
    <citation type="submission" date="2022-07" db="EMBL/GenBank/DDBJ databases">
        <authorList>
            <person name="Xamxidin M."/>
            <person name="Wu M."/>
        </authorList>
    </citation>
    <scope>NUCLEOTIDE SEQUENCE [LARGE SCALE GENOMIC DNA]</scope>
    <source>
        <strain evidence="2 3">NBRC 111650</strain>
    </source>
</reference>
<evidence type="ECO:0000313" key="3">
    <source>
        <dbReference type="Proteomes" id="UP001204142"/>
    </source>
</evidence>